<organism evidence="2 3">
    <name type="scientific">Rhizopogon vinicolor AM-OR11-026</name>
    <dbReference type="NCBI Taxonomy" id="1314800"/>
    <lineage>
        <taxon>Eukaryota</taxon>
        <taxon>Fungi</taxon>
        <taxon>Dikarya</taxon>
        <taxon>Basidiomycota</taxon>
        <taxon>Agaricomycotina</taxon>
        <taxon>Agaricomycetes</taxon>
        <taxon>Agaricomycetidae</taxon>
        <taxon>Boletales</taxon>
        <taxon>Suillineae</taxon>
        <taxon>Rhizopogonaceae</taxon>
        <taxon>Rhizopogon</taxon>
    </lineage>
</organism>
<gene>
    <name evidence="2" type="ORF">K503DRAFT_769344</name>
</gene>
<evidence type="ECO:0000313" key="2">
    <source>
        <dbReference type="EMBL" id="OAX39599.1"/>
    </source>
</evidence>
<sequence>MLTPQVQSAKVEGDPRTPTPRTIPNSSASRPIKESPLSASLSNSATIEDPRIPGTPTKPSFGDRPIYWSCQSPPTTPDSSVPPSVQESPLSASSSGDLREFSYATSYTIPPSSPELADLKKKDVLGKLGTMSSISEAALWSLAPRVAVMNVKRPCVELDARSFPRLWYAEVCHHRLV</sequence>
<dbReference type="AlphaFoldDB" id="A0A1B7N430"/>
<keyword evidence="3" id="KW-1185">Reference proteome</keyword>
<name>A0A1B7N430_9AGAM</name>
<evidence type="ECO:0000313" key="3">
    <source>
        <dbReference type="Proteomes" id="UP000092154"/>
    </source>
</evidence>
<proteinExistence type="predicted"/>
<feature type="region of interest" description="Disordered" evidence="1">
    <location>
        <begin position="1"/>
        <end position="97"/>
    </location>
</feature>
<feature type="compositionally biased region" description="Polar residues" evidence="1">
    <location>
        <begin position="19"/>
        <end position="29"/>
    </location>
</feature>
<reference evidence="2 3" key="1">
    <citation type="submission" date="2016-06" db="EMBL/GenBank/DDBJ databases">
        <title>Comparative genomics of the ectomycorrhizal sister species Rhizopogon vinicolor and Rhizopogon vesiculosus (Basidiomycota: Boletales) reveals a divergence of the mating type B locus.</title>
        <authorList>
            <consortium name="DOE Joint Genome Institute"/>
            <person name="Mujic A.B."/>
            <person name="Kuo A."/>
            <person name="Tritt A."/>
            <person name="Lipzen A."/>
            <person name="Chen C."/>
            <person name="Johnson J."/>
            <person name="Sharma A."/>
            <person name="Barry K."/>
            <person name="Grigoriev I.V."/>
            <person name="Spatafora J.W."/>
        </authorList>
    </citation>
    <scope>NUCLEOTIDE SEQUENCE [LARGE SCALE GENOMIC DNA]</scope>
    <source>
        <strain evidence="2 3">AM-OR11-026</strain>
    </source>
</reference>
<dbReference type="Proteomes" id="UP000092154">
    <property type="component" value="Unassembled WGS sequence"/>
</dbReference>
<dbReference type="EMBL" id="KV448243">
    <property type="protein sequence ID" value="OAX39599.1"/>
    <property type="molecule type" value="Genomic_DNA"/>
</dbReference>
<evidence type="ECO:0000256" key="1">
    <source>
        <dbReference type="SAM" id="MobiDB-lite"/>
    </source>
</evidence>
<feature type="compositionally biased region" description="Polar residues" evidence="1">
    <location>
        <begin position="86"/>
        <end position="96"/>
    </location>
</feature>
<protein>
    <submittedName>
        <fullName evidence="2">Uncharacterized protein</fullName>
    </submittedName>
</protein>
<accession>A0A1B7N430</accession>
<dbReference type="OrthoDB" id="2661355at2759"/>
<dbReference type="InParanoid" id="A0A1B7N430"/>
<feature type="compositionally biased region" description="Polar residues" evidence="1">
    <location>
        <begin position="37"/>
        <end position="46"/>
    </location>
</feature>